<dbReference type="AlphaFoldDB" id="A0A484FV23"/>
<proteinExistence type="predicted"/>
<evidence type="ECO:0000256" key="1">
    <source>
        <dbReference type="SAM" id="Phobius"/>
    </source>
</evidence>
<reference evidence="3" key="1">
    <citation type="journal article" date="2013" name="New Phytol.">
        <title>Comparative genomic and transcriptomic analyses reveal the hemibiotrophic stage shift of Colletotrichum fungi.</title>
        <authorList>
            <person name="Gan P."/>
            <person name="Ikeda K."/>
            <person name="Irieda H."/>
            <person name="Narusaka M."/>
            <person name="O'Connell R.J."/>
            <person name="Narusaka Y."/>
            <person name="Takano Y."/>
            <person name="Kubo Y."/>
            <person name="Shirasu K."/>
        </authorList>
    </citation>
    <scope>NUCLEOTIDE SEQUENCE [LARGE SCALE GENOMIC DNA]</scope>
    <source>
        <strain evidence="3">104-T / ATCC 96160 / CBS 514.97 / LARS 414 / MAFF 240422</strain>
    </source>
</reference>
<reference evidence="3" key="2">
    <citation type="journal article" date="2019" name="Mol. Plant Microbe Interact.">
        <title>Genome sequence resources for four phytopathogenic fungi from the Colletotrichum orbiculare species complex.</title>
        <authorList>
            <person name="Gan P."/>
            <person name="Tsushima A."/>
            <person name="Narusaka M."/>
            <person name="Narusaka Y."/>
            <person name="Takano Y."/>
            <person name="Kubo Y."/>
            <person name="Shirasu K."/>
        </authorList>
    </citation>
    <scope>GENOME REANNOTATION</scope>
    <source>
        <strain evidence="3">104-T / ATCC 96160 / CBS 514.97 / LARS 414 / MAFF 240422</strain>
    </source>
</reference>
<accession>A0A484FV23</accession>
<name>A0A484FV23_COLOR</name>
<evidence type="ECO:0000313" key="3">
    <source>
        <dbReference type="Proteomes" id="UP000014480"/>
    </source>
</evidence>
<feature type="transmembrane region" description="Helical" evidence="1">
    <location>
        <begin position="90"/>
        <end position="114"/>
    </location>
</feature>
<sequence>MSSDLSVVPDHVSSQRCSFAGKVLKDLCCTPSTHAICGTGGSTTFASSPKLSFTAMMSLAATFFFFWIFEYPHVPPTNGRRRTGYEARTTVFFTYVVCFLAWVIGIELEAHIIIAAEERRYSFSTSRASSACRRLLRIHPPYTASSVYRLLRMPPLPYAASSVCRLFRMPPLPYAASPVRRLPPKLEGKALIYSKEYHHQIL</sequence>
<organism evidence="2 3">
    <name type="scientific">Colletotrichum orbiculare (strain 104-T / ATCC 96160 / CBS 514.97 / LARS 414 / MAFF 240422)</name>
    <name type="common">Cucumber anthracnose fungus</name>
    <name type="synonym">Colletotrichum lagenarium</name>
    <dbReference type="NCBI Taxonomy" id="1213857"/>
    <lineage>
        <taxon>Eukaryota</taxon>
        <taxon>Fungi</taxon>
        <taxon>Dikarya</taxon>
        <taxon>Ascomycota</taxon>
        <taxon>Pezizomycotina</taxon>
        <taxon>Sordariomycetes</taxon>
        <taxon>Hypocreomycetidae</taxon>
        <taxon>Glomerellales</taxon>
        <taxon>Glomerellaceae</taxon>
        <taxon>Colletotrichum</taxon>
        <taxon>Colletotrichum orbiculare species complex</taxon>
    </lineage>
</organism>
<keyword evidence="1" id="KW-0812">Transmembrane</keyword>
<dbReference type="Proteomes" id="UP000014480">
    <property type="component" value="Unassembled WGS sequence"/>
</dbReference>
<dbReference type="EMBL" id="AMCV02000015">
    <property type="protein sequence ID" value="TDZ21344.1"/>
    <property type="molecule type" value="Genomic_DNA"/>
</dbReference>
<keyword evidence="1" id="KW-0472">Membrane</keyword>
<evidence type="ECO:0000313" key="2">
    <source>
        <dbReference type="EMBL" id="TDZ21344.1"/>
    </source>
</evidence>
<feature type="transmembrane region" description="Helical" evidence="1">
    <location>
        <begin position="51"/>
        <end position="69"/>
    </location>
</feature>
<keyword evidence="1" id="KW-1133">Transmembrane helix</keyword>
<keyword evidence="3" id="KW-1185">Reference proteome</keyword>
<protein>
    <submittedName>
        <fullName evidence="2">Uncharacterized protein</fullName>
    </submittedName>
</protein>
<gene>
    <name evidence="2" type="ORF">Cob_v006050</name>
</gene>
<comment type="caution">
    <text evidence="2">The sequence shown here is derived from an EMBL/GenBank/DDBJ whole genome shotgun (WGS) entry which is preliminary data.</text>
</comment>